<dbReference type="AlphaFoldDB" id="A0A1E3QB89"/>
<gene>
    <name evidence="8" type="ORF">LIPSTDRAFT_68948</name>
</gene>
<dbReference type="EC" id="5.1.3.15" evidence="3 5"/>
<feature type="binding site" evidence="7">
    <location>
        <position position="85"/>
    </location>
    <ligand>
        <name>substrate</name>
    </ligand>
</feature>
<protein>
    <recommendedName>
        <fullName evidence="3 5">Glucose-6-phosphate 1-epimerase</fullName>
        <ecNumber evidence="3 5">5.1.3.15</ecNumber>
    </recommendedName>
</protein>
<dbReference type="SUPFAM" id="SSF74650">
    <property type="entry name" value="Galactose mutarotase-like"/>
    <property type="match status" value="1"/>
</dbReference>
<dbReference type="GO" id="GO:0047938">
    <property type="term" value="F:glucose-6-phosphate 1-epimerase activity"/>
    <property type="evidence" value="ECO:0007669"/>
    <property type="project" value="UniProtKB-UniRule"/>
</dbReference>
<dbReference type="GO" id="GO:0030246">
    <property type="term" value="F:carbohydrate binding"/>
    <property type="evidence" value="ECO:0007669"/>
    <property type="project" value="UniProtKB-UniRule"/>
</dbReference>
<name>A0A1E3QB89_LIPST</name>
<feature type="binding site" evidence="7">
    <location>
        <position position="80"/>
    </location>
    <ligand>
        <name>substrate</name>
    </ligand>
</feature>
<dbReference type="STRING" id="675824.A0A1E3QB89"/>
<evidence type="ECO:0000256" key="7">
    <source>
        <dbReference type="PIRSR" id="PIRSR016020-2"/>
    </source>
</evidence>
<reference evidence="8 9" key="1">
    <citation type="journal article" date="2016" name="Proc. Natl. Acad. Sci. U.S.A.">
        <title>Comparative genomics of biotechnologically important yeasts.</title>
        <authorList>
            <person name="Riley R."/>
            <person name="Haridas S."/>
            <person name="Wolfe K.H."/>
            <person name="Lopes M.R."/>
            <person name="Hittinger C.T."/>
            <person name="Goeker M."/>
            <person name="Salamov A.A."/>
            <person name="Wisecaver J.H."/>
            <person name="Long T.M."/>
            <person name="Calvey C.H."/>
            <person name="Aerts A.L."/>
            <person name="Barry K.W."/>
            <person name="Choi C."/>
            <person name="Clum A."/>
            <person name="Coughlan A.Y."/>
            <person name="Deshpande S."/>
            <person name="Douglass A.P."/>
            <person name="Hanson S.J."/>
            <person name="Klenk H.-P."/>
            <person name="LaButti K.M."/>
            <person name="Lapidus A."/>
            <person name="Lindquist E.A."/>
            <person name="Lipzen A.M."/>
            <person name="Meier-Kolthoff J.P."/>
            <person name="Ohm R.A."/>
            <person name="Otillar R.P."/>
            <person name="Pangilinan J.L."/>
            <person name="Peng Y."/>
            <person name="Rokas A."/>
            <person name="Rosa C.A."/>
            <person name="Scheuner C."/>
            <person name="Sibirny A.A."/>
            <person name="Slot J.C."/>
            <person name="Stielow J.B."/>
            <person name="Sun H."/>
            <person name="Kurtzman C.P."/>
            <person name="Blackwell M."/>
            <person name="Grigoriev I.V."/>
            <person name="Jeffries T.W."/>
        </authorList>
    </citation>
    <scope>NUCLEOTIDE SEQUENCE [LARGE SCALE GENOMIC DNA]</scope>
    <source>
        <strain evidence="8 9">NRRL Y-11557</strain>
    </source>
</reference>
<dbReference type="PANTHER" id="PTHR11122:SF13">
    <property type="entry name" value="GLUCOSE-6-PHOSPHATE 1-EPIMERASE"/>
    <property type="match status" value="1"/>
</dbReference>
<evidence type="ECO:0000256" key="4">
    <source>
        <dbReference type="ARBA" id="ARBA00023235"/>
    </source>
</evidence>
<dbReference type="Pfam" id="PF01263">
    <property type="entry name" value="Aldose_epim"/>
    <property type="match status" value="1"/>
</dbReference>
<evidence type="ECO:0000313" key="8">
    <source>
        <dbReference type="EMBL" id="ODQ74838.1"/>
    </source>
</evidence>
<evidence type="ECO:0000256" key="5">
    <source>
        <dbReference type="PIRNR" id="PIRNR016020"/>
    </source>
</evidence>
<dbReference type="InterPro" id="IPR008183">
    <property type="entry name" value="Aldose_1/G6P_1-epimerase"/>
</dbReference>
<evidence type="ECO:0000256" key="6">
    <source>
        <dbReference type="PIRSR" id="PIRSR016020-1"/>
    </source>
</evidence>
<dbReference type="InterPro" id="IPR011013">
    <property type="entry name" value="Gal_mutarotase_sf_dom"/>
</dbReference>
<comment type="similarity">
    <text evidence="2 5">Belongs to the glucose-6-phosphate 1-epimerase family.</text>
</comment>
<feature type="active site" evidence="6">
    <location>
        <position position="260"/>
    </location>
</feature>
<evidence type="ECO:0000256" key="1">
    <source>
        <dbReference type="ARBA" id="ARBA00001096"/>
    </source>
</evidence>
<dbReference type="InterPro" id="IPR014718">
    <property type="entry name" value="GH-type_carb-bd"/>
</dbReference>
<dbReference type="OrthoDB" id="1659429at2759"/>
<comment type="function">
    <text evidence="5">Catalyzes the interconversion between the alpha and beta anomers from at least three hexose 6-phosphate sugars (Glc6P, Gal6P, and Man6P).</text>
</comment>
<dbReference type="GO" id="GO:0005737">
    <property type="term" value="C:cytoplasm"/>
    <property type="evidence" value="ECO:0007669"/>
    <property type="project" value="TreeGrafter"/>
</dbReference>
<proteinExistence type="inferred from homology"/>
<dbReference type="Proteomes" id="UP000094385">
    <property type="component" value="Unassembled WGS sequence"/>
</dbReference>
<keyword evidence="4 5" id="KW-0413">Isomerase</keyword>
<feature type="active site" evidence="6">
    <location>
        <position position="157"/>
    </location>
</feature>
<dbReference type="PIRSF" id="PIRSF016020">
    <property type="entry name" value="PHexose_mutarotase"/>
    <property type="match status" value="1"/>
</dbReference>
<evidence type="ECO:0000256" key="3">
    <source>
        <dbReference type="ARBA" id="ARBA00012083"/>
    </source>
</evidence>
<evidence type="ECO:0000256" key="2">
    <source>
        <dbReference type="ARBA" id="ARBA00005866"/>
    </source>
</evidence>
<dbReference type="CDD" id="cd09020">
    <property type="entry name" value="D-hex-6-P-epi_like"/>
    <property type="match status" value="1"/>
</dbReference>
<dbReference type="PANTHER" id="PTHR11122">
    <property type="entry name" value="APOSPORY-ASSOCIATED PROTEIN C-RELATED"/>
    <property type="match status" value="1"/>
</dbReference>
<dbReference type="Gene3D" id="2.70.98.10">
    <property type="match status" value="1"/>
</dbReference>
<feature type="binding site" evidence="7">
    <location>
        <position position="57"/>
    </location>
    <ligand>
        <name>substrate</name>
    </ligand>
</feature>
<dbReference type="InterPro" id="IPR025532">
    <property type="entry name" value="G6P_1-epimerase"/>
</dbReference>
<organism evidence="8 9">
    <name type="scientific">Lipomyces starkeyi NRRL Y-11557</name>
    <dbReference type="NCBI Taxonomy" id="675824"/>
    <lineage>
        <taxon>Eukaryota</taxon>
        <taxon>Fungi</taxon>
        <taxon>Dikarya</taxon>
        <taxon>Ascomycota</taxon>
        <taxon>Saccharomycotina</taxon>
        <taxon>Lipomycetes</taxon>
        <taxon>Lipomycetales</taxon>
        <taxon>Lipomycetaceae</taxon>
        <taxon>Lipomyces</taxon>
    </lineage>
</organism>
<comment type="catalytic activity">
    <reaction evidence="1">
        <text>alpha-D-glucose 6-phosphate = beta-D-glucose 6-phosphate</text>
        <dbReference type="Rhea" id="RHEA:16249"/>
        <dbReference type="ChEBI" id="CHEBI:58225"/>
        <dbReference type="ChEBI" id="CHEBI:58247"/>
        <dbReference type="EC" id="5.1.3.15"/>
    </reaction>
</comment>
<accession>A0A1E3QB89</accession>
<dbReference type="EMBL" id="KV454291">
    <property type="protein sequence ID" value="ODQ74838.1"/>
    <property type="molecule type" value="Genomic_DNA"/>
</dbReference>
<sequence>MPIEQRDKEVILTLPSDESTAVRVLLHGANILSWTIAGKEQLWISEGAVLDGSKAVRGGVPLVFPVFGKANSGPTSTLPQHGFARLSTWEFLGQVSSSPLTVQFGLGPENVSDALRKAWDFDFTLIYTIALGADTLETAMRVENTSKVNWDFQILFHTYFRIPDVDKVEVNGLTGVSVKDKVSKSDYSESNTTVTVTSETDRVYENVNNDILIASAGKPLFDIYRRNVADVVVWNPWVNASKNMGDFCPDDGYKSMICVEAGSVSKWTTLSPGQTWECSEKIKSLL</sequence>
<evidence type="ECO:0000313" key="9">
    <source>
        <dbReference type="Proteomes" id="UP000094385"/>
    </source>
</evidence>
<dbReference type="GO" id="GO:0005975">
    <property type="term" value="P:carbohydrate metabolic process"/>
    <property type="evidence" value="ECO:0007669"/>
    <property type="project" value="InterPro"/>
</dbReference>
<keyword evidence="9" id="KW-1185">Reference proteome</keyword>